<dbReference type="InterPro" id="IPR051016">
    <property type="entry name" value="Diverse_Substrate_AcTransf"/>
</dbReference>
<sequence>MIRSATPEDIPSIARLIRALAEYEKLSHEVVLREEDLRQHLFGERRHAEVVLAEDGGQVVGFALFFHNYSTFLSKPGIYLEDLFVLPEQRGRGHGKRLLSHLAKLAVERGCGRFEWSVLDWNTPSIEFYKSFGAVPMSDWTVFRVTGEALERLARAT</sequence>
<organism evidence="5 6">
    <name type="scientific">Archangium violaceum Cb vi76</name>
    <dbReference type="NCBI Taxonomy" id="1406225"/>
    <lineage>
        <taxon>Bacteria</taxon>
        <taxon>Pseudomonadati</taxon>
        <taxon>Myxococcota</taxon>
        <taxon>Myxococcia</taxon>
        <taxon>Myxococcales</taxon>
        <taxon>Cystobacterineae</taxon>
        <taxon>Archangiaceae</taxon>
        <taxon>Archangium</taxon>
    </lineage>
</organism>
<evidence type="ECO:0000256" key="3">
    <source>
        <dbReference type="ARBA" id="ARBA00023315"/>
    </source>
</evidence>
<accession>A0A084SYE2</accession>
<comment type="similarity">
    <text evidence="1">Belongs to the acetyltransferase family.</text>
</comment>
<dbReference type="Proteomes" id="UP000028547">
    <property type="component" value="Unassembled WGS sequence"/>
</dbReference>
<dbReference type="GO" id="GO:0008080">
    <property type="term" value="F:N-acetyltransferase activity"/>
    <property type="evidence" value="ECO:0007669"/>
    <property type="project" value="TreeGrafter"/>
</dbReference>
<dbReference type="CDD" id="cd04301">
    <property type="entry name" value="NAT_SF"/>
    <property type="match status" value="1"/>
</dbReference>
<dbReference type="FunFam" id="3.40.630.30:FF:000064">
    <property type="entry name" value="GNAT family acetyltransferase"/>
    <property type="match status" value="1"/>
</dbReference>
<evidence type="ECO:0000313" key="6">
    <source>
        <dbReference type="Proteomes" id="UP000028547"/>
    </source>
</evidence>
<dbReference type="InterPro" id="IPR000182">
    <property type="entry name" value="GNAT_dom"/>
</dbReference>
<dbReference type="InterPro" id="IPR016181">
    <property type="entry name" value="Acyl_CoA_acyltransferase"/>
</dbReference>
<evidence type="ECO:0000313" key="5">
    <source>
        <dbReference type="EMBL" id="KFA93477.1"/>
    </source>
</evidence>
<keyword evidence="3" id="KW-0012">Acyltransferase</keyword>
<protein>
    <submittedName>
        <fullName evidence="5">Diamine acetyltransferase</fullName>
    </submittedName>
</protein>
<dbReference type="SUPFAM" id="SSF55729">
    <property type="entry name" value="Acyl-CoA N-acyltransferases (Nat)"/>
    <property type="match status" value="1"/>
</dbReference>
<dbReference type="EMBL" id="JPMI01000052">
    <property type="protein sequence ID" value="KFA93477.1"/>
    <property type="molecule type" value="Genomic_DNA"/>
</dbReference>
<dbReference type="AlphaFoldDB" id="A0A084SYE2"/>
<dbReference type="Gene3D" id="3.40.630.30">
    <property type="match status" value="1"/>
</dbReference>
<gene>
    <name evidence="5" type="ORF">Q664_09050</name>
</gene>
<proteinExistence type="inferred from homology"/>
<feature type="domain" description="N-acetyltransferase" evidence="4">
    <location>
        <begin position="1"/>
        <end position="157"/>
    </location>
</feature>
<name>A0A084SYE2_9BACT</name>
<dbReference type="PANTHER" id="PTHR10545">
    <property type="entry name" value="DIAMINE N-ACETYLTRANSFERASE"/>
    <property type="match status" value="1"/>
</dbReference>
<reference evidence="5 6" key="1">
    <citation type="submission" date="2014-07" db="EMBL/GenBank/DDBJ databases">
        <title>Draft Genome Sequence of Gephyronic Acid Producer, Cystobacter violaceus Strain Cb vi76.</title>
        <authorList>
            <person name="Stevens D.C."/>
            <person name="Young J."/>
            <person name="Carmichael R."/>
            <person name="Tan J."/>
            <person name="Taylor R.E."/>
        </authorList>
    </citation>
    <scope>NUCLEOTIDE SEQUENCE [LARGE SCALE GENOMIC DNA]</scope>
    <source>
        <strain evidence="5 6">Cb vi76</strain>
    </source>
</reference>
<evidence type="ECO:0000259" key="4">
    <source>
        <dbReference type="PROSITE" id="PS51186"/>
    </source>
</evidence>
<dbReference type="RefSeq" id="WP_043392182.1">
    <property type="nucleotide sequence ID" value="NZ_JPMI01000052.1"/>
</dbReference>
<dbReference type="PROSITE" id="PS51186">
    <property type="entry name" value="GNAT"/>
    <property type="match status" value="1"/>
</dbReference>
<evidence type="ECO:0000256" key="2">
    <source>
        <dbReference type="ARBA" id="ARBA00022679"/>
    </source>
</evidence>
<comment type="caution">
    <text evidence="5">The sequence shown here is derived from an EMBL/GenBank/DDBJ whole genome shotgun (WGS) entry which is preliminary data.</text>
</comment>
<dbReference type="Pfam" id="PF00583">
    <property type="entry name" value="Acetyltransf_1"/>
    <property type="match status" value="1"/>
</dbReference>
<dbReference type="PANTHER" id="PTHR10545:SF29">
    <property type="entry name" value="GH14572P-RELATED"/>
    <property type="match status" value="1"/>
</dbReference>
<keyword evidence="2 5" id="KW-0808">Transferase</keyword>
<evidence type="ECO:0000256" key="1">
    <source>
        <dbReference type="ARBA" id="ARBA00008694"/>
    </source>
</evidence>